<dbReference type="PANTHER" id="PTHR32089:SF112">
    <property type="entry name" value="LYSOZYME-LIKE PROTEIN-RELATED"/>
    <property type="match status" value="1"/>
</dbReference>
<evidence type="ECO:0000256" key="6">
    <source>
        <dbReference type="SAM" id="Phobius"/>
    </source>
</evidence>
<protein>
    <submittedName>
        <fullName evidence="10">HAMP domain-containing protein</fullName>
    </submittedName>
</protein>
<dbReference type="Pfam" id="PF00672">
    <property type="entry name" value="HAMP"/>
    <property type="match status" value="1"/>
</dbReference>
<dbReference type="PANTHER" id="PTHR32089">
    <property type="entry name" value="METHYL-ACCEPTING CHEMOTAXIS PROTEIN MCPB"/>
    <property type="match status" value="1"/>
</dbReference>
<dbReference type="GO" id="GO:0004888">
    <property type="term" value="F:transmembrane signaling receptor activity"/>
    <property type="evidence" value="ECO:0007669"/>
    <property type="project" value="InterPro"/>
</dbReference>
<dbReference type="GO" id="GO:0005886">
    <property type="term" value="C:plasma membrane"/>
    <property type="evidence" value="ECO:0007669"/>
    <property type="project" value="UniProtKB-SubCell"/>
</dbReference>
<dbReference type="InterPro" id="IPR004089">
    <property type="entry name" value="MCPsignal_dom"/>
</dbReference>
<sequence length="797" mass="84469">MAIVDIGQLDQHQTRTSRCYDLASNTRLTGVSVARLKPSKPPFRNTALEARLAAYSCPSANPATLPTMRTTTDQTLFQSLGLMDSLIRNAIHLGGFAMAFIQLNIRGRLVLGFSVLCVLLAGVVGTTILKVRSVSESTDRTVNLRVPTAMTASDLVAGIYASLASLRGWLVTGNEAFKTERAGLWKEIQTRGSEMDRLSGNWTVERNKQDWKQAKPLLDELRSAQDKAEAIAHTIDEQPAAKMLATEAAPLARLMLQKATSIIDEEGNIASTDQRKSLLIAFADMRGSMAMAIGAIRAYLLTADKTFKTEFEELWALNQKKFDALSQRRSEMTGDQQKAFGELVAARAKFAPLPQKMFDIRASDRWNMAQWFLTNEAAPRANKLLDIFAGAKDTAGSRSGGMVSRQQNSLKADGAAVLAETSFLTTLLWVLMGVGIGVAATVVYLTNRSIVPPILKMVAAMGRLAGGDHSVEIPATDKKDEIGLMARAVLIFKENMIKAKELAAKEAEAISARVARAARVNSLTETFDADISTVLRSVASASTELQATASSMTATAEETSNQATAVAAATEEASTNVQTVAAASEELASSVTEISRQVAQSAAIAQKAVAEADRTNTTVQGLFNDAASIGDVVKLISDIAGQTNLLALNATIEAARAGEAGRGFAVVAAEVKSLAEQTAKATDQISAQISSIQTSSSEAVGAIKGITTTINDMNEIASAIASAVEEQGSATQEIARNVQQAALGTGEISSNVAGVQQAAGDTGAAAHQVLQASNELSRQSETMRAHVEAFLSNIKAA</sequence>
<dbReference type="EMBL" id="CP076136">
    <property type="protein sequence ID" value="QWG24966.1"/>
    <property type="molecule type" value="Genomic_DNA"/>
</dbReference>
<accession>A0A975P281</accession>
<feature type="transmembrane region" description="Helical" evidence="6">
    <location>
        <begin position="109"/>
        <end position="129"/>
    </location>
</feature>
<feature type="domain" description="HAMP" evidence="9">
    <location>
        <begin position="448"/>
        <end position="501"/>
    </location>
</feature>
<name>A0A975P281_9BRAD</name>
<dbReference type="GO" id="GO:0006935">
    <property type="term" value="P:chemotaxis"/>
    <property type="evidence" value="ECO:0007669"/>
    <property type="project" value="InterPro"/>
</dbReference>
<evidence type="ECO:0000256" key="2">
    <source>
        <dbReference type="ARBA" id="ARBA00022519"/>
    </source>
</evidence>
<feature type="domain" description="Methyl-accepting transducer" evidence="7">
    <location>
        <begin position="541"/>
        <end position="777"/>
    </location>
</feature>
<proteinExistence type="inferred from homology"/>
<dbReference type="SUPFAM" id="SSF58104">
    <property type="entry name" value="Methyl-accepting chemotaxis protein (MCP) signaling domain"/>
    <property type="match status" value="1"/>
</dbReference>
<dbReference type="PROSITE" id="PS50192">
    <property type="entry name" value="T_SNARE"/>
    <property type="match status" value="1"/>
</dbReference>
<dbReference type="Gene3D" id="6.10.340.10">
    <property type="match status" value="1"/>
</dbReference>
<dbReference type="CDD" id="cd06225">
    <property type="entry name" value="HAMP"/>
    <property type="match status" value="1"/>
</dbReference>
<gene>
    <name evidence="10" type="ORF">KMZ93_08845</name>
</gene>
<dbReference type="PROSITE" id="PS50885">
    <property type="entry name" value="HAMP"/>
    <property type="match status" value="1"/>
</dbReference>
<evidence type="ECO:0000256" key="3">
    <source>
        <dbReference type="ARBA" id="ARBA00023224"/>
    </source>
</evidence>
<evidence type="ECO:0000313" key="10">
    <source>
        <dbReference type="EMBL" id="QWG24966.1"/>
    </source>
</evidence>
<evidence type="ECO:0000256" key="4">
    <source>
        <dbReference type="ARBA" id="ARBA00029447"/>
    </source>
</evidence>
<keyword evidence="6" id="KW-0812">Transmembrane</keyword>
<keyword evidence="6" id="KW-0472">Membrane</keyword>
<dbReference type="InterPro" id="IPR003660">
    <property type="entry name" value="HAMP_dom"/>
</dbReference>
<evidence type="ECO:0000256" key="5">
    <source>
        <dbReference type="PROSITE-ProRule" id="PRU00284"/>
    </source>
</evidence>
<evidence type="ECO:0000259" key="9">
    <source>
        <dbReference type="PROSITE" id="PS50885"/>
    </source>
</evidence>
<dbReference type="PRINTS" id="PR00260">
    <property type="entry name" value="CHEMTRNSDUCR"/>
</dbReference>
<dbReference type="RefSeq" id="WP_215605708.1">
    <property type="nucleotide sequence ID" value="NZ_CP076136.1"/>
</dbReference>
<comment type="similarity">
    <text evidence="4">Belongs to the methyl-accepting chemotaxis (MCP) protein family.</text>
</comment>
<keyword evidence="3 5" id="KW-0807">Transducer</keyword>
<dbReference type="Proteomes" id="UP000676951">
    <property type="component" value="Chromosome"/>
</dbReference>
<dbReference type="InterPro" id="IPR000727">
    <property type="entry name" value="T_SNARE_dom"/>
</dbReference>
<dbReference type="AlphaFoldDB" id="A0A975P281"/>
<comment type="subcellular location">
    <subcellularLocation>
        <location evidence="1">Cell inner membrane</location>
        <topology evidence="1">Multi-pass membrane protein</topology>
    </subcellularLocation>
</comment>
<keyword evidence="11" id="KW-1185">Reference proteome</keyword>
<dbReference type="SMART" id="SM00283">
    <property type="entry name" value="MA"/>
    <property type="match status" value="1"/>
</dbReference>
<dbReference type="GO" id="GO:0007165">
    <property type="term" value="P:signal transduction"/>
    <property type="evidence" value="ECO:0007669"/>
    <property type="project" value="UniProtKB-KW"/>
</dbReference>
<evidence type="ECO:0000259" key="8">
    <source>
        <dbReference type="PROSITE" id="PS50192"/>
    </source>
</evidence>
<dbReference type="SMART" id="SM00304">
    <property type="entry name" value="HAMP"/>
    <property type="match status" value="1"/>
</dbReference>
<dbReference type="Gene3D" id="1.10.287.950">
    <property type="entry name" value="Methyl-accepting chemotaxis protein"/>
    <property type="match status" value="1"/>
</dbReference>
<evidence type="ECO:0000259" key="7">
    <source>
        <dbReference type="PROSITE" id="PS50111"/>
    </source>
</evidence>
<dbReference type="InterPro" id="IPR004090">
    <property type="entry name" value="Chemotax_Me-accpt_rcpt"/>
</dbReference>
<feature type="domain" description="T-SNARE coiled-coil homology" evidence="8">
    <location>
        <begin position="693"/>
        <end position="755"/>
    </location>
</feature>
<dbReference type="Pfam" id="PF00015">
    <property type="entry name" value="MCPsignal"/>
    <property type="match status" value="1"/>
</dbReference>
<organism evidence="10 11">
    <name type="scientific">Bradyrhizobium sediminis</name>
    <dbReference type="NCBI Taxonomy" id="2840469"/>
    <lineage>
        <taxon>Bacteria</taxon>
        <taxon>Pseudomonadati</taxon>
        <taxon>Pseudomonadota</taxon>
        <taxon>Alphaproteobacteria</taxon>
        <taxon>Hyphomicrobiales</taxon>
        <taxon>Nitrobacteraceae</taxon>
        <taxon>Bradyrhizobium</taxon>
    </lineage>
</organism>
<evidence type="ECO:0000313" key="11">
    <source>
        <dbReference type="Proteomes" id="UP000676951"/>
    </source>
</evidence>
<keyword evidence="2" id="KW-1003">Cell membrane</keyword>
<reference evidence="10 11" key="1">
    <citation type="submission" date="2021-06" db="EMBL/GenBank/DDBJ databases">
        <title>Bradyrhizobium sp. S2-11-4 Genome sequencing.</title>
        <authorList>
            <person name="Jin L."/>
        </authorList>
    </citation>
    <scope>NUCLEOTIDE SEQUENCE [LARGE SCALE GENOMIC DNA]</scope>
    <source>
        <strain evidence="10 11">S2-11-4</strain>
    </source>
</reference>
<keyword evidence="6" id="KW-1133">Transmembrane helix</keyword>
<evidence type="ECO:0000256" key="1">
    <source>
        <dbReference type="ARBA" id="ARBA00004429"/>
    </source>
</evidence>
<dbReference type="PROSITE" id="PS50111">
    <property type="entry name" value="CHEMOTAXIS_TRANSDUC_2"/>
    <property type="match status" value="1"/>
</dbReference>
<feature type="transmembrane region" description="Helical" evidence="6">
    <location>
        <begin position="427"/>
        <end position="447"/>
    </location>
</feature>
<keyword evidence="2" id="KW-0997">Cell inner membrane</keyword>